<dbReference type="GO" id="GO:0003700">
    <property type="term" value="F:DNA-binding transcription factor activity"/>
    <property type="evidence" value="ECO:0007669"/>
    <property type="project" value="InterPro"/>
</dbReference>
<organism evidence="6 7">
    <name type="scientific">Lentihominibacter hominis</name>
    <dbReference type="NCBI Taxonomy" id="2763645"/>
    <lineage>
        <taxon>Bacteria</taxon>
        <taxon>Bacillati</taxon>
        <taxon>Bacillota</taxon>
        <taxon>Clostridia</taxon>
        <taxon>Peptostreptococcales</taxon>
        <taxon>Anaerovoracaceae</taxon>
        <taxon>Lentihominibacter</taxon>
    </lineage>
</organism>
<feature type="domain" description="SIS" evidence="5">
    <location>
        <begin position="129"/>
        <end position="269"/>
    </location>
</feature>
<name>A0A926EBC2_9FIRM</name>
<dbReference type="GO" id="GO:0003677">
    <property type="term" value="F:DNA binding"/>
    <property type="evidence" value="ECO:0007669"/>
    <property type="project" value="UniProtKB-KW"/>
</dbReference>
<feature type="domain" description="HTH rpiR-type" evidence="4">
    <location>
        <begin position="3"/>
        <end position="79"/>
    </location>
</feature>
<dbReference type="InterPro" id="IPR047640">
    <property type="entry name" value="RpiR-like"/>
</dbReference>
<evidence type="ECO:0000256" key="1">
    <source>
        <dbReference type="ARBA" id="ARBA00023015"/>
    </source>
</evidence>
<dbReference type="InterPro" id="IPR000281">
    <property type="entry name" value="HTH_RpiR"/>
</dbReference>
<evidence type="ECO:0000259" key="5">
    <source>
        <dbReference type="PROSITE" id="PS51464"/>
    </source>
</evidence>
<dbReference type="Proteomes" id="UP000610862">
    <property type="component" value="Unassembled WGS sequence"/>
</dbReference>
<dbReference type="InterPro" id="IPR046348">
    <property type="entry name" value="SIS_dom_sf"/>
</dbReference>
<evidence type="ECO:0000313" key="7">
    <source>
        <dbReference type="Proteomes" id="UP000610862"/>
    </source>
</evidence>
<dbReference type="PANTHER" id="PTHR30514:SF1">
    <property type="entry name" value="HTH-TYPE TRANSCRIPTIONAL REGULATOR HEXR-RELATED"/>
    <property type="match status" value="1"/>
</dbReference>
<keyword evidence="7" id="KW-1185">Reference proteome</keyword>
<gene>
    <name evidence="6" type="ORF">H8692_07825</name>
</gene>
<dbReference type="Gene3D" id="3.40.50.10490">
    <property type="entry name" value="Glucose-6-phosphate isomerase like protein, domain 1"/>
    <property type="match status" value="1"/>
</dbReference>
<dbReference type="PROSITE" id="PS51071">
    <property type="entry name" value="HTH_RPIR"/>
    <property type="match status" value="1"/>
</dbReference>
<dbReference type="PROSITE" id="PS51464">
    <property type="entry name" value="SIS"/>
    <property type="match status" value="1"/>
</dbReference>
<dbReference type="GO" id="GO:1901135">
    <property type="term" value="P:carbohydrate derivative metabolic process"/>
    <property type="evidence" value="ECO:0007669"/>
    <property type="project" value="InterPro"/>
</dbReference>
<dbReference type="InterPro" id="IPR009057">
    <property type="entry name" value="Homeodomain-like_sf"/>
</dbReference>
<dbReference type="Pfam" id="PF01380">
    <property type="entry name" value="SIS"/>
    <property type="match status" value="1"/>
</dbReference>
<keyword evidence="2" id="KW-0238">DNA-binding</keyword>
<dbReference type="InterPro" id="IPR001347">
    <property type="entry name" value="SIS_dom"/>
</dbReference>
<protein>
    <submittedName>
        <fullName evidence="6">MurR/RpiR family transcriptional regulator</fullName>
    </submittedName>
</protein>
<dbReference type="PANTHER" id="PTHR30514">
    <property type="entry name" value="GLUCOKINASE"/>
    <property type="match status" value="1"/>
</dbReference>
<dbReference type="AlphaFoldDB" id="A0A926EBC2"/>
<dbReference type="SUPFAM" id="SSF53697">
    <property type="entry name" value="SIS domain"/>
    <property type="match status" value="1"/>
</dbReference>
<comment type="caution">
    <text evidence="6">The sequence shown here is derived from an EMBL/GenBank/DDBJ whole genome shotgun (WGS) entry which is preliminary data.</text>
</comment>
<keyword evidence="3" id="KW-0804">Transcription</keyword>
<proteinExistence type="predicted"/>
<dbReference type="InterPro" id="IPR036388">
    <property type="entry name" value="WH-like_DNA-bd_sf"/>
</dbReference>
<evidence type="ECO:0000313" key="6">
    <source>
        <dbReference type="EMBL" id="MBC8568662.1"/>
    </source>
</evidence>
<dbReference type="SUPFAM" id="SSF46689">
    <property type="entry name" value="Homeodomain-like"/>
    <property type="match status" value="1"/>
</dbReference>
<evidence type="ECO:0000259" key="4">
    <source>
        <dbReference type="PROSITE" id="PS51071"/>
    </source>
</evidence>
<dbReference type="RefSeq" id="WP_187525388.1">
    <property type="nucleotide sequence ID" value="NZ_JACRTA010000002.1"/>
</dbReference>
<evidence type="ECO:0000256" key="3">
    <source>
        <dbReference type="ARBA" id="ARBA00023163"/>
    </source>
</evidence>
<dbReference type="CDD" id="cd05013">
    <property type="entry name" value="SIS_RpiR"/>
    <property type="match status" value="1"/>
</dbReference>
<accession>A0A926EBC2</accession>
<dbReference type="InterPro" id="IPR035472">
    <property type="entry name" value="RpiR-like_SIS"/>
</dbReference>
<dbReference type="Gene3D" id="1.10.10.10">
    <property type="entry name" value="Winged helix-like DNA-binding domain superfamily/Winged helix DNA-binding domain"/>
    <property type="match status" value="1"/>
</dbReference>
<dbReference type="GO" id="GO:0097367">
    <property type="term" value="F:carbohydrate derivative binding"/>
    <property type="evidence" value="ECO:0007669"/>
    <property type="project" value="InterPro"/>
</dbReference>
<reference evidence="6" key="1">
    <citation type="submission" date="2020-08" db="EMBL/GenBank/DDBJ databases">
        <title>Genome public.</title>
        <authorList>
            <person name="Liu C."/>
            <person name="Sun Q."/>
        </authorList>
    </citation>
    <scope>NUCLEOTIDE SEQUENCE</scope>
    <source>
        <strain evidence="6">NSJ-24</strain>
    </source>
</reference>
<evidence type="ECO:0000256" key="2">
    <source>
        <dbReference type="ARBA" id="ARBA00023125"/>
    </source>
</evidence>
<sequence>MSTEFIIKIRKNYCLFRPSERKVADEIIKGGFDPSKLTIEGLSESAKVSQPTVIRFAKAMGLSGFKEVKTVLMKESIMAEKEELEIEKSLTFNISPKEKFIDIPMKVISASIRQMEDTLKNLSVFELMKASKIMSASKQVLILAAENSSAAAEDLASKLIYLGINAVYHQDIYRQSMAAGSLTEGDAAVGISYTGYSSCTVKALRRAGDAGAATVAITNFEDSLINRYADIILCTGNQQHLYSNTLYSRCSQLAVVDMIYCGILSSDYEKYSEKIKRQSRISEEISLEKEPLM</sequence>
<dbReference type="Pfam" id="PF01418">
    <property type="entry name" value="HTH_6"/>
    <property type="match status" value="1"/>
</dbReference>
<keyword evidence="1" id="KW-0805">Transcription regulation</keyword>
<dbReference type="EMBL" id="JACRTA010000002">
    <property type="protein sequence ID" value="MBC8568662.1"/>
    <property type="molecule type" value="Genomic_DNA"/>
</dbReference>